<reference evidence="1" key="1">
    <citation type="submission" date="2021-01" db="EMBL/GenBank/DDBJ databases">
        <authorList>
            <person name="Corre E."/>
            <person name="Pelletier E."/>
            <person name="Niang G."/>
            <person name="Scheremetjew M."/>
            <person name="Finn R."/>
            <person name="Kale V."/>
            <person name="Holt S."/>
            <person name="Cochrane G."/>
            <person name="Meng A."/>
            <person name="Brown T."/>
            <person name="Cohen L."/>
        </authorList>
    </citation>
    <scope>NUCLEOTIDE SEQUENCE</scope>
    <source>
        <strain evidence="1">CCMP125</strain>
    </source>
</reference>
<sequence>MLLAVGTDKETLCRIDLWYFVSVTDAKQPDEALILLSLCGWHFYPSSSHATAAIDAMSVVFDSLGFPRAGFLEAGGSDQTTRRMMNDSGCHNELLQDIASQRILCKESCLVFGLARWNRYPKG</sequence>
<gene>
    <name evidence="1" type="ORF">APAL1065_LOCUS21196</name>
</gene>
<organism evidence="1">
    <name type="scientific">Entomoneis paludosa</name>
    <dbReference type="NCBI Taxonomy" id="265537"/>
    <lineage>
        <taxon>Eukaryota</taxon>
        <taxon>Sar</taxon>
        <taxon>Stramenopiles</taxon>
        <taxon>Ochrophyta</taxon>
        <taxon>Bacillariophyta</taxon>
        <taxon>Bacillariophyceae</taxon>
        <taxon>Bacillariophycidae</taxon>
        <taxon>Entomoneidaceae</taxon>
        <taxon>Entomoneis</taxon>
    </lineage>
</organism>
<dbReference type="AlphaFoldDB" id="A0A7S2YLS4"/>
<protein>
    <submittedName>
        <fullName evidence="1">Uncharacterized protein</fullName>
    </submittedName>
</protein>
<evidence type="ECO:0000313" key="1">
    <source>
        <dbReference type="EMBL" id="CAD9983578.1"/>
    </source>
</evidence>
<proteinExistence type="predicted"/>
<name>A0A7S2YLS4_9STRA</name>
<accession>A0A7S2YLS4</accession>
<dbReference type="EMBL" id="HBHT01031545">
    <property type="protein sequence ID" value="CAD9983578.1"/>
    <property type="molecule type" value="Transcribed_RNA"/>
</dbReference>